<accession>A0A5N5SY98</accession>
<dbReference type="AlphaFoldDB" id="A0A5N5SY98"/>
<evidence type="ECO:0008006" key="4">
    <source>
        <dbReference type="Google" id="ProtNLM"/>
    </source>
</evidence>
<dbReference type="Pfam" id="PF15891">
    <property type="entry name" value="Nuc_deoxyri_tr2"/>
    <property type="match status" value="1"/>
</dbReference>
<evidence type="ECO:0000256" key="1">
    <source>
        <dbReference type="SAM" id="MobiDB-lite"/>
    </source>
</evidence>
<dbReference type="Proteomes" id="UP000326759">
    <property type="component" value="Unassembled WGS sequence"/>
</dbReference>
<name>A0A5N5SY98_9CRUS</name>
<feature type="compositionally biased region" description="Polar residues" evidence="1">
    <location>
        <begin position="39"/>
        <end position="49"/>
    </location>
</feature>
<dbReference type="InterPro" id="IPR039470">
    <property type="entry name" value="Nuc_deoxyri_tr2"/>
</dbReference>
<feature type="region of interest" description="Disordered" evidence="1">
    <location>
        <begin position="39"/>
        <end position="66"/>
    </location>
</feature>
<dbReference type="PANTHER" id="PTHR36300:SF1">
    <property type="entry name" value="RAW, ISOFORM A"/>
    <property type="match status" value="1"/>
</dbReference>
<comment type="caution">
    <text evidence="2">The sequence shown here is derived from an EMBL/GenBank/DDBJ whole genome shotgun (WGS) entry which is preliminary data.</text>
</comment>
<dbReference type="OrthoDB" id="6493944at2759"/>
<gene>
    <name evidence="2" type="ORF">Anas_05725</name>
</gene>
<evidence type="ECO:0000313" key="2">
    <source>
        <dbReference type="EMBL" id="KAB7498905.1"/>
    </source>
</evidence>
<keyword evidence="3" id="KW-1185">Reference proteome</keyword>
<evidence type="ECO:0000313" key="3">
    <source>
        <dbReference type="Proteomes" id="UP000326759"/>
    </source>
</evidence>
<dbReference type="PANTHER" id="PTHR36300">
    <property type="entry name" value="RAW, ISOFORM A"/>
    <property type="match status" value="1"/>
</dbReference>
<dbReference type="Gene3D" id="3.40.50.450">
    <property type="match status" value="1"/>
</dbReference>
<protein>
    <recommendedName>
        <fullName evidence="4">Raw</fullName>
    </recommendedName>
</protein>
<proteinExistence type="predicted"/>
<dbReference type="EMBL" id="SEYY01018862">
    <property type="protein sequence ID" value="KAB7498905.1"/>
    <property type="molecule type" value="Genomic_DNA"/>
</dbReference>
<dbReference type="FunFam" id="3.40.50.450:FF:000017">
    <property type="entry name" value="Raw, isoform D"/>
    <property type="match status" value="1"/>
</dbReference>
<dbReference type="GO" id="GO:0005886">
    <property type="term" value="C:plasma membrane"/>
    <property type="evidence" value="ECO:0007669"/>
    <property type="project" value="TreeGrafter"/>
</dbReference>
<reference evidence="2 3" key="1">
    <citation type="journal article" date="2019" name="PLoS Biol.">
        <title>Sex chromosomes control vertical transmission of feminizing Wolbachia symbionts in an isopod.</title>
        <authorList>
            <person name="Becking T."/>
            <person name="Chebbi M.A."/>
            <person name="Giraud I."/>
            <person name="Moumen B."/>
            <person name="Laverre T."/>
            <person name="Caubet Y."/>
            <person name="Peccoud J."/>
            <person name="Gilbert C."/>
            <person name="Cordaux R."/>
        </authorList>
    </citation>
    <scope>NUCLEOTIDE SEQUENCE [LARGE SCALE GENOMIC DNA]</scope>
    <source>
        <strain evidence="2">ANa2</strain>
        <tissue evidence="2">Whole body excluding digestive tract and cuticle</tissue>
    </source>
</reference>
<sequence>VHEMLQVARECSGRDPSDLQMSFGEFCIFSRELKQCYKNQAPSSPQLSKKSIEKSPRPRRVDRDMSNSTPKFEVFLGGSCNPTTWRQDTAIPMLSRHGITYYNPQVAHWEEALVEAEDKAKKTAAVLFYVLDSSTRNVASMIESAYLAGCHRKLVLVIQNYSGAGQLINGEAISESEFEELDGGVRLIQDIVGRHGIPVFSQVNHALNVTAKILRENIWPQDLGITDKVQPVKNQHIQLGDKLVKLHDAFVNVNSNKINLSQANAVFKVVTNRELTNEELLTIVANKKGVSVQDLNTDDLPFNDLHLTFQEFCCIVAEFGNQPVESRRLWDLLTQSLISPIQKIVDWALPRGNRLPNGQGVRDVYLGGSQGPRVLWRENIAIPLLRKHGLSYYVPSMSTTTGGGRFFPMEAASLDNSRVLLFVITNSTRGVAQMTLASYYCSLGLDIVLCVQMMTEGTVINGEEISEAAIKDYNRGRSYLIDQAKRDGNPVFSSIEEAVEEVIERVNKKYRT</sequence>
<organism evidence="2 3">
    <name type="scientific">Armadillidium nasatum</name>
    <dbReference type="NCBI Taxonomy" id="96803"/>
    <lineage>
        <taxon>Eukaryota</taxon>
        <taxon>Metazoa</taxon>
        <taxon>Ecdysozoa</taxon>
        <taxon>Arthropoda</taxon>
        <taxon>Crustacea</taxon>
        <taxon>Multicrustacea</taxon>
        <taxon>Malacostraca</taxon>
        <taxon>Eumalacostraca</taxon>
        <taxon>Peracarida</taxon>
        <taxon>Isopoda</taxon>
        <taxon>Oniscidea</taxon>
        <taxon>Crinocheta</taxon>
        <taxon>Armadillidiidae</taxon>
        <taxon>Armadillidium</taxon>
    </lineage>
</organism>
<feature type="non-terminal residue" evidence="2">
    <location>
        <position position="1"/>
    </location>
</feature>
<feature type="compositionally biased region" description="Basic and acidic residues" evidence="1">
    <location>
        <begin position="50"/>
        <end position="65"/>
    </location>
</feature>